<gene>
    <name evidence="6" type="ORF">SAMN05660313_01430</name>
</gene>
<feature type="domain" description="FAD-binding FR-type" evidence="5">
    <location>
        <begin position="494"/>
        <end position="594"/>
    </location>
</feature>
<dbReference type="Gene3D" id="2.40.30.10">
    <property type="entry name" value="Translation factors"/>
    <property type="match status" value="1"/>
</dbReference>
<dbReference type="InterPro" id="IPR029039">
    <property type="entry name" value="Flavoprotein-like_sf"/>
</dbReference>
<evidence type="ECO:0000313" key="7">
    <source>
        <dbReference type="Proteomes" id="UP000183257"/>
    </source>
</evidence>
<feature type="transmembrane region" description="Helical" evidence="3">
    <location>
        <begin position="130"/>
        <end position="151"/>
    </location>
</feature>
<evidence type="ECO:0000256" key="1">
    <source>
        <dbReference type="ARBA" id="ARBA00022630"/>
    </source>
</evidence>
<dbReference type="Gene3D" id="3.40.50.80">
    <property type="entry name" value="Nucleotide-binding domain of ferredoxin-NADP reductase (FNR) module"/>
    <property type="match status" value="1"/>
</dbReference>
<dbReference type="GO" id="GO:0019344">
    <property type="term" value="P:cysteine biosynthetic process"/>
    <property type="evidence" value="ECO:0007669"/>
    <property type="project" value="UniProtKB-KW"/>
</dbReference>
<dbReference type="PROSITE" id="PS51384">
    <property type="entry name" value="FAD_FR"/>
    <property type="match status" value="1"/>
</dbReference>
<keyword evidence="3" id="KW-1133">Transmembrane helix</keyword>
<feature type="transmembrane region" description="Helical" evidence="3">
    <location>
        <begin position="172"/>
        <end position="195"/>
    </location>
</feature>
<dbReference type="InterPro" id="IPR001709">
    <property type="entry name" value="Flavoprot_Pyr_Nucl_cyt_Rdtase"/>
</dbReference>
<dbReference type="SUPFAM" id="SSF63380">
    <property type="entry name" value="Riboflavin synthase domain-like"/>
    <property type="match status" value="1"/>
</dbReference>
<keyword evidence="7" id="KW-1185">Reference proteome</keyword>
<dbReference type="InterPro" id="IPR017927">
    <property type="entry name" value="FAD-bd_FR_type"/>
</dbReference>
<dbReference type="EMBL" id="FPIY01000002">
    <property type="protein sequence ID" value="SFW39796.1"/>
    <property type="molecule type" value="Genomic_DNA"/>
</dbReference>
<dbReference type="InterPro" id="IPR039261">
    <property type="entry name" value="FNR_nucleotide-bd"/>
</dbReference>
<dbReference type="GO" id="GO:0005829">
    <property type="term" value="C:cytosol"/>
    <property type="evidence" value="ECO:0007669"/>
    <property type="project" value="TreeGrafter"/>
</dbReference>
<evidence type="ECO:0000259" key="4">
    <source>
        <dbReference type="PROSITE" id="PS50902"/>
    </source>
</evidence>
<dbReference type="GO" id="GO:0016491">
    <property type="term" value="F:oxidoreductase activity"/>
    <property type="evidence" value="ECO:0007669"/>
    <property type="project" value="InterPro"/>
</dbReference>
<sequence>MTLSVWRYSHLVLAVSSSIFILLAALTGTVLALEPISNRIQPYTTGDLDQITVAEFTSTLQQKYAEVISVEIDKNSWVTASVIDKDGVDKIIYIDPKTGDSLGTPKESNPIFKFATTLHRSLFLKGIGRFFVGLSSFLLCLISISGIFLILKKQGGVKGFFKPIVKENFNPYYHTLFGRWLLIPILVITLTGVYLSLEQFSVLPSARIVHQEDTLFAEEPVVSLSEFKVFKDTKLSQVRKIEFPFAPFPESYFLLQLTDKEYLVNQFNGDIVSQVNYPFYVVISYYSMLFHTGQGSIVWSIVLLLASIGILFFMYSGFSITLQRRKSRIKNKYKKDDCDYVILIGSENGNTFYFANALYSELLRLGKKAYLAELNSYKSYKNMKHLVVMTSTYGTGEAPTNAKKFKALINTHQQGTKFNYSVVGFGSLAYPDYCKFAYDVDTMLQAHPNNNRLADVFTINNQSLESFNQWLLAWSKQENLSISLPKAIGSKKKRKTYAFTVTKHTKAENNPDDTFCIYLKPVEKVKFTSGDLLSILGEKDQRERLYSIGKWNKNELVISVKRHQKGSVSNRLQNLAVGDKISCGIVKNKAFHLPKKAKEALLIATGTGIGPYLGMIRQNTAHKKLHLYWGGRTAASFELYKNQLETQQQAGNLTSLHLALSREQAKKVYVQNLLEANGKEVAQLIKDKGYILICGSIGMQKEVTTVLDTICKNHLKKPLSYYQNKGHILMDCY</sequence>
<dbReference type="EC" id="1.6.2.4" evidence="2"/>
<dbReference type="GO" id="GO:0050660">
    <property type="term" value="F:flavin adenine dinucleotide binding"/>
    <property type="evidence" value="ECO:0007669"/>
    <property type="project" value="TreeGrafter"/>
</dbReference>
<feature type="domain" description="Flavodoxin-like" evidence="4">
    <location>
        <begin position="340"/>
        <end position="479"/>
    </location>
</feature>
<reference evidence="7" key="1">
    <citation type="submission" date="2016-11" db="EMBL/GenBank/DDBJ databases">
        <authorList>
            <person name="Varghese N."/>
            <person name="Submissions S."/>
        </authorList>
    </citation>
    <scope>NUCLEOTIDE SEQUENCE [LARGE SCALE GENOMIC DNA]</scope>
    <source>
        <strain evidence="7">DSM 24786</strain>
    </source>
</reference>
<dbReference type="InterPro" id="IPR017938">
    <property type="entry name" value="Riboflavin_synthase-like_b-brl"/>
</dbReference>
<dbReference type="Proteomes" id="UP000183257">
    <property type="component" value="Unassembled WGS sequence"/>
</dbReference>
<evidence type="ECO:0000259" key="5">
    <source>
        <dbReference type="PROSITE" id="PS51384"/>
    </source>
</evidence>
<proteinExistence type="predicted"/>
<dbReference type="Gene3D" id="3.40.50.360">
    <property type="match status" value="1"/>
</dbReference>
<evidence type="ECO:0000256" key="3">
    <source>
        <dbReference type="SAM" id="Phobius"/>
    </source>
</evidence>
<dbReference type="InterPro" id="IPR005625">
    <property type="entry name" value="PepSY-ass_TM"/>
</dbReference>
<evidence type="ECO:0000313" key="6">
    <source>
        <dbReference type="EMBL" id="SFW39796.1"/>
    </source>
</evidence>
<dbReference type="SUPFAM" id="SSF52343">
    <property type="entry name" value="Ferredoxin reductase-like, C-terminal NADP-linked domain"/>
    <property type="match status" value="1"/>
</dbReference>
<name>A0A1K1NWS9_9FLAO</name>
<organism evidence="6 7">
    <name type="scientific">Cellulophaga fucicola</name>
    <dbReference type="NCBI Taxonomy" id="76595"/>
    <lineage>
        <taxon>Bacteria</taxon>
        <taxon>Pseudomonadati</taxon>
        <taxon>Bacteroidota</taxon>
        <taxon>Flavobacteriia</taxon>
        <taxon>Flavobacteriales</taxon>
        <taxon>Flavobacteriaceae</taxon>
        <taxon>Cellulophaga</taxon>
    </lineage>
</organism>
<dbReference type="Pfam" id="PF00175">
    <property type="entry name" value="NAD_binding_1"/>
    <property type="match status" value="1"/>
</dbReference>
<accession>A0A1K1NWS9</accession>
<dbReference type="Pfam" id="PF03929">
    <property type="entry name" value="PepSY_TM"/>
    <property type="match status" value="1"/>
</dbReference>
<keyword evidence="3" id="KW-0472">Membrane</keyword>
<dbReference type="PANTHER" id="PTHR19384:SF17">
    <property type="entry name" value="NADPH--CYTOCHROME P450 REDUCTASE"/>
    <property type="match status" value="1"/>
</dbReference>
<dbReference type="PRINTS" id="PR00371">
    <property type="entry name" value="FPNCR"/>
</dbReference>
<dbReference type="PANTHER" id="PTHR19384">
    <property type="entry name" value="NITRIC OXIDE SYNTHASE-RELATED"/>
    <property type="match status" value="1"/>
</dbReference>
<dbReference type="STRING" id="76595.SAMN05660313_01430"/>
<dbReference type="OrthoDB" id="9789468at2"/>
<dbReference type="GO" id="GO:0010181">
    <property type="term" value="F:FMN binding"/>
    <property type="evidence" value="ECO:0007669"/>
    <property type="project" value="InterPro"/>
</dbReference>
<dbReference type="Pfam" id="PF00258">
    <property type="entry name" value="Flavodoxin_1"/>
    <property type="match status" value="1"/>
</dbReference>
<dbReference type="PROSITE" id="PS50902">
    <property type="entry name" value="FLAVODOXIN_LIKE"/>
    <property type="match status" value="1"/>
</dbReference>
<dbReference type="RefSeq" id="WP_072303110.1">
    <property type="nucleotide sequence ID" value="NZ_FPIY01000002.1"/>
</dbReference>
<dbReference type="InterPro" id="IPR008254">
    <property type="entry name" value="Flavodoxin/NO_synth"/>
</dbReference>
<protein>
    <recommendedName>
        <fullName evidence="2">NADPH--hemoprotein reductase</fullName>
        <ecNumber evidence="2">1.6.2.4</ecNumber>
    </recommendedName>
</protein>
<evidence type="ECO:0000256" key="2">
    <source>
        <dbReference type="ARBA" id="ARBA00023797"/>
    </source>
</evidence>
<dbReference type="InterPro" id="IPR001433">
    <property type="entry name" value="OxRdtase_FAD/NAD-bd"/>
</dbReference>
<dbReference type="AlphaFoldDB" id="A0A1K1NWS9"/>
<dbReference type="SUPFAM" id="SSF52218">
    <property type="entry name" value="Flavoproteins"/>
    <property type="match status" value="1"/>
</dbReference>
<keyword evidence="1" id="KW-0285">Flavoprotein</keyword>
<keyword evidence="3" id="KW-0812">Transmembrane</keyword>
<feature type="transmembrane region" description="Helical" evidence="3">
    <location>
        <begin position="297"/>
        <end position="322"/>
    </location>
</feature>